<dbReference type="Proteomes" id="UP000694396">
    <property type="component" value="Unplaced"/>
</dbReference>
<dbReference type="AlphaFoldDB" id="A0A8C3QSL2"/>
<dbReference type="GO" id="GO:0004366">
    <property type="term" value="F:glycerol-3-phosphate O-acyltransferase activity"/>
    <property type="evidence" value="ECO:0007669"/>
    <property type="project" value="TreeGrafter"/>
</dbReference>
<dbReference type="PANTHER" id="PTHR12563">
    <property type="entry name" value="GLYCEROL-3-PHOSPHATE ACYLTRANSFERASE"/>
    <property type="match status" value="1"/>
</dbReference>
<dbReference type="InterPro" id="IPR022284">
    <property type="entry name" value="GPAT/DHAPAT"/>
</dbReference>
<accession>A0A8C3QSL2</accession>
<dbReference type="GO" id="GO:0006631">
    <property type="term" value="P:fatty acid metabolic process"/>
    <property type="evidence" value="ECO:0007669"/>
    <property type="project" value="TreeGrafter"/>
</dbReference>
<dbReference type="GO" id="GO:0034587">
    <property type="term" value="P:piRNA processing"/>
    <property type="evidence" value="ECO:0007669"/>
    <property type="project" value="TreeGrafter"/>
</dbReference>
<dbReference type="GO" id="GO:0008654">
    <property type="term" value="P:phospholipid biosynthetic process"/>
    <property type="evidence" value="ECO:0007669"/>
    <property type="project" value="TreeGrafter"/>
</dbReference>
<proteinExistence type="predicted"/>
<sequence>MFPEDPGGCNSCPRCSSPSRSLLQRLGGIFLPSGMAQTLSDRDEGLPGAVLDAYIQEVLQSHQPLILFLEEPLASLRLADPARCWLLRVLRALQDGAVPDILVVPVGIAYDVAPGRVEHDGALPQPLGIGTCLWAAFQALCWHRGCAQVDFSQPFSLREFVDNNLVGPVLTGNRPEQLLLPAILGRRPLDVGSVGTLSPSLGTEEEILVTALGLHALSDSSACSAITAVGITAALLLHRHQEVVLLPQLMWDFSALLEQLLLRGRAVGFSGQLRALVGHSLRQLCPPLSLHPLRPPRAALGSPEPSVRARLGRLAGAVRHHLAAEAVGACAIRALLLEVLPILGPPSSLTRIVLSRDELLHKILQLLQLLPPTLLGLQPCQPSDCHSLDILDKLILGGLLEEEEPESERGGCDVAPWHFLRGCSLGSFTDDSDSDSERGAAKQCYKLSEPQGFPGFLLFLCRLLSPILHTYGRAVQFLERPPWPQPEADYVEALLEFLAEDEYGYPDRSLALSSLQSFKDMGVLEELQTPTGLLLQLSQPFQSASNREKLGAFIHQFTQL</sequence>
<dbReference type="Pfam" id="PF19277">
    <property type="entry name" value="GPAT_C"/>
    <property type="match status" value="1"/>
</dbReference>
<name>A0A8C3QSL2_9PASS</name>
<dbReference type="Ensembl" id="ENSCRFT00000010879.1">
    <property type="protein sequence ID" value="ENSCRFP00000010504.1"/>
    <property type="gene ID" value="ENSCRFG00000008211.1"/>
</dbReference>
<dbReference type="InterPro" id="IPR045520">
    <property type="entry name" value="GPAT/DHAPAT_C"/>
</dbReference>
<reference evidence="2" key="2">
    <citation type="submission" date="2025-09" db="UniProtKB">
        <authorList>
            <consortium name="Ensembl"/>
        </authorList>
    </citation>
    <scope>IDENTIFICATION</scope>
</reference>
<dbReference type="PANTHER" id="PTHR12563:SF15">
    <property type="entry name" value="GLYCEROL-3-PHOSPHATE ACYLTRANSFERASE 2, MITOCHONDRIAL"/>
    <property type="match status" value="1"/>
</dbReference>
<dbReference type="GO" id="GO:0019432">
    <property type="term" value="P:triglyceride biosynthetic process"/>
    <property type="evidence" value="ECO:0007669"/>
    <property type="project" value="TreeGrafter"/>
</dbReference>
<feature type="domain" description="GPAT/DHAPAT C-terminal" evidence="1">
    <location>
        <begin position="142"/>
        <end position="481"/>
    </location>
</feature>
<evidence type="ECO:0000313" key="2">
    <source>
        <dbReference type="Ensembl" id="ENSCRFP00000010504.1"/>
    </source>
</evidence>
<protein>
    <submittedName>
        <fullName evidence="2">Glycerol-3-phosphate acyltransferase 2, mitochondrial</fullName>
    </submittedName>
</protein>
<dbReference type="GO" id="GO:0006072">
    <property type="term" value="P:glycerol-3-phosphate metabolic process"/>
    <property type="evidence" value="ECO:0007669"/>
    <property type="project" value="TreeGrafter"/>
</dbReference>
<keyword evidence="3" id="KW-1185">Reference proteome</keyword>
<evidence type="ECO:0000259" key="1">
    <source>
        <dbReference type="Pfam" id="PF19277"/>
    </source>
</evidence>
<dbReference type="GO" id="GO:0031966">
    <property type="term" value="C:mitochondrial membrane"/>
    <property type="evidence" value="ECO:0007669"/>
    <property type="project" value="TreeGrafter"/>
</dbReference>
<organism evidence="2 3">
    <name type="scientific">Cyanoderma ruficeps</name>
    <name type="common">rufous-capped babbler</name>
    <dbReference type="NCBI Taxonomy" id="181631"/>
    <lineage>
        <taxon>Eukaryota</taxon>
        <taxon>Metazoa</taxon>
        <taxon>Chordata</taxon>
        <taxon>Craniata</taxon>
        <taxon>Vertebrata</taxon>
        <taxon>Euteleostomi</taxon>
        <taxon>Archelosauria</taxon>
        <taxon>Archosauria</taxon>
        <taxon>Dinosauria</taxon>
        <taxon>Saurischia</taxon>
        <taxon>Theropoda</taxon>
        <taxon>Coelurosauria</taxon>
        <taxon>Aves</taxon>
        <taxon>Neognathae</taxon>
        <taxon>Neoaves</taxon>
        <taxon>Telluraves</taxon>
        <taxon>Australaves</taxon>
        <taxon>Passeriformes</taxon>
        <taxon>Sylvioidea</taxon>
        <taxon>Timaliidae</taxon>
        <taxon>Cyanoderma</taxon>
    </lineage>
</organism>
<evidence type="ECO:0000313" key="3">
    <source>
        <dbReference type="Proteomes" id="UP000694396"/>
    </source>
</evidence>
<reference evidence="2" key="1">
    <citation type="submission" date="2025-08" db="UniProtKB">
        <authorList>
            <consortium name="Ensembl"/>
        </authorList>
    </citation>
    <scope>IDENTIFICATION</scope>
</reference>